<dbReference type="GO" id="GO:0016020">
    <property type="term" value="C:membrane"/>
    <property type="evidence" value="ECO:0007669"/>
    <property type="project" value="InterPro"/>
</dbReference>
<keyword evidence="3" id="KW-1185">Reference proteome</keyword>
<dbReference type="Proteomes" id="UP001161325">
    <property type="component" value="Unassembled WGS sequence"/>
</dbReference>
<accession>A0AA37QGR5</accession>
<dbReference type="InterPro" id="IPR005074">
    <property type="entry name" value="Peptidase_C39"/>
</dbReference>
<comment type="caution">
    <text evidence="2">The sequence shown here is derived from an EMBL/GenBank/DDBJ whole genome shotgun (WGS) entry which is preliminary data.</text>
</comment>
<dbReference type="GO" id="GO:0005524">
    <property type="term" value="F:ATP binding"/>
    <property type="evidence" value="ECO:0007669"/>
    <property type="project" value="InterPro"/>
</dbReference>
<evidence type="ECO:0000313" key="3">
    <source>
        <dbReference type="Proteomes" id="UP001161325"/>
    </source>
</evidence>
<evidence type="ECO:0000259" key="1">
    <source>
        <dbReference type="PROSITE" id="PS50990"/>
    </source>
</evidence>
<name>A0AA37QGR5_9BACT</name>
<gene>
    <name evidence="2" type="ORF">rosag_30210</name>
</gene>
<organism evidence="2 3">
    <name type="scientific">Roseisolibacter agri</name>
    <dbReference type="NCBI Taxonomy" id="2014610"/>
    <lineage>
        <taxon>Bacteria</taxon>
        <taxon>Pseudomonadati</taxon>
        <taxon>Gemmatimonadota</taxon>
        <taxon>Gemmatimonadia</taxon>
        <taxon>Gemmatimonadales</taxon>
        <taxon>Gemmatimonadaceae</taxon>
        <taxon>Roseisolibacter</taxon>
    </lineage>
</organism>
<proteinExistence type="predicted"/>
<protein>
    <recommendedName>
        <fullName evidence="1">Peptidase C39 domain-containing protein</fullName>
    </recommendedName>
</protein>
<dbReference type="GO" id="GO:0006508">
    <property type="term" value="P:proteolysis"/>
    <property type="evidence" value="ECO:0007669"/>
    <property type="project" value="InterPro"/>
</dbReference>
<dbReference type="PROSITE" id="PS50990">
    <property type="entry name" value="PEPTIDASE_C39"/>
    <property type="match status" value="1"/>
</dbReference>
<dbReference type="Gene3D" id="3.90.70.10">
    <property type="entry name" value="Cysteine proteinases"/>
    <property type="match status" value="1"/>
</dbReference>
<dbReference type="EMBL" id="BRXS01000004">
    <property type="protein sequence ID" value="GLC26508.1"/>
    <property type="molecule type" value="Genomic_DNA"/>
</dbReference>
<dbReference type="Pfam" id="PF03412">
    <property type="entry name" value="Peptidase_C39"/>
    <property type="match status" value="1"/>
</dbReference>
<sequence>MRLKGPIAKLFSFSSRDHARPGQFISGPIPPGAPSHVHPYARFTVPFVHQGHVNLCGDACVEMLLAFKGRPYRAKLRKNPRGIVEGSNTDELSEWLAEAGVRVYSLPLPHDRRWTPQLLAAFLQKSGPIICQGSMHFVLLTGIHEGHVFIHDPWRGQNLTYTLDEFNRFLAWVPDCMLAASA</sequence>
<evidence type="ECO:0000313" key="2">
    <source>
        <dbReference type="EMBL" id="GLC26508.1"/>
    </source>
</evidence>
<reference evidence="2" key="1">
    <citation type="submission" date="2022-08" db="EMBL/GenBank/DDBJ databases">
        <title>Draft genome sequencing of Roseisolibacter agri AW1220.</title>
        <authorList>
            <person name="Tobiishi Y."/>
            <person name="Tonouchi A."/>
        </authorList>
    </citation>
    <scope>NUCLEOTIDE SEQUENCE</scope>
    <source>
        <strain evidence="2">AW1220</strain>
    </source>
</reference>
<feature type="domain" description="Peptidase C39" evidence="1">
    <location>
        <begin position="50"/>
        <end position="177"/>
    </location>
</feature>
<dbReference type="RefSeq" id="WP_284350958.1">
    <property type="nucleotide sequence ID" value="NZ_BRXS01000004.1"/>
</dbReference>
<dbReference type="GO" id="GO:0008233">
    <property type="term" value="F:peptidase activity"/>
    <property type="evidence" value="ECO:0007669"/>
    <property type="project" value="InterPro"/>
</dbReference>
<dbReference type="AlphaFoldDB" id="A0AA37QGR5"/>